<feature type="transmembrane region" description="Helical" evidence="1">
    <location>
        <begin position="79"/>
        <end position="99"/>
    </location>
</feature>
<dbReference type="EMBL" id="JACCBE010000001">
    <property type="protein sequence ID" value="NYD57098.1"/>
    <property type="molecule type" value="Genomic_DNA"/>
</dbReference>
<evidence type="ECO:0000313" key="3">
    <source>
        <dbReference type="Proteomes" id="UP000516957"/>
    </source>
</evidence>
<dbReference type="RefSeq" id="WP_179614908.1">
    <property type="nucleotide sequence ID" value="NZ_CP059163.1"/>
</dbReference>
<dbReference type="Proteomes" id="UP000516957">
    <property type="component" value="Unassembled WGS sequence"/>
</dbReference>
<accession>A0A7Y9JQZ8</accession>
<feature type="transmembrane region" description="Helical" evidence="1">
    <location>
        <begin position="57"/>
        <end position="73"/>
    </location>
</feature>
<keyword evidence="1" id="KW-0472">Membrane</keyword>
<evidence type="ECO:0000313" key="2">
    <source>
        <dbReference type="EMBL" id="NYD57098.1"/>
    </source>
</evidence>
<keyword evidence="1" id="KW-0812">Transmembrane</keyword>
<gene>
    <name evidence="2" type="ORF">BKA08_001336</name>
</gene>
<comment type="caution">
    <text evidence="2">The sequence shown here is derived from an EMBL/GenBank/DDBJ whole genome shotgun (WGS) entry which is preliminary data.</text>
</comment>
<dbReference type="AlphaFoldDB" id="A0A7Y9JQZ8"/>
<name>A0A7Y9JQZ8_9ACTN</name>
<feature type="transmembrane region" description="Helical" evidence="1">
    <location>
        <begin position="12"/>
        <end position="37"/>
    </location>
</feature>
<organism evidence="2 3">
    <name type="scientific">Nocardioides marinisabuli</name>
    <dbReference type="NCBI Taxonomy" id="419476"/>
    <lineage>
        <taxon>Bacteria</taxon>
        <taxon>Bacillati</taxon>
        <taxon>Actinomycetota</taxon>
        <taxon>Actinomycetes</taxon>
        <taxon>Propionibacteriales</taxon>
        <taxon>Nocardioidaceae</taxon>
        <taxon>Nocardioides</taxon>
    </lineage>
</organism>
<reference evidence="2 3" key="1">
    <citation type="submission" date="2020-07" db="EMBL/GenBank/DDBJ databases">
        <title>Sequencing the genomes of 1000 actinobacteria strains.</title>
        <authorList>
            <person name="Klenk H.-P."/>
        </authorList>
    </citation>
    <scope>NUCLEOTIDE SEQUENCE [LARGE SCALE GENOMIC DNA]</scope>
    <source>
        <strain evidence="2 3">DSM 18965</strain>
    </source>
</reference>
<evidence type="ECO:0000256" key="1">
    <source>
        <dbReference type="SAM" id="Phobius"/>
    </source>
</evidence>
<keyword evidence="1" id="KW-1133">Transmembrane helix</keyword>
<sequence length="108" mass="11652">MFVLGVWLTIRFSPWSLSGSLVALAVSLVAAVCVGWLLRSRVLTLTDEPGRTRRSSALGAVLTLALVYVVMAFGQEFLLFLACCSVVGFYVSAGLGSLVDLRRLQVQD</sequence>
<proteinExistence type="predicted"/>
<protein>
    <submittedName>
        <fullName evidence="2">Uncharacterized protein</fullName>
    </submittedName>
</protein>
<keyword evidence="3" id="KW-1185">Reference proteome</keyword>